<evidence type="ECO:0000313" key="2">
    <source>
        <dbReference type="EMBL" id="KAL2733760.1"/>
    </source>
</evidence>
<feature type="region of interest" description="Disordered" evidence="1">
    <location>
        <begin position="39"/>
        <end position="60"/>
    </location>
</feature>
<dbReference type="AlphaFoldDB" id="A0ABD2BLY2"/>
<dbReference type="EMBL" id="JAUDFV010000074">
    <property type="protein sequence ID" value="KAL2733760.1"/>
    <property type="molecule type" value="Genomic_DNA"/>
</dbReference>
<keyword evidence="3" id="KW-1185">Reference proteome</keyword>
<evidence type="ECO:0000256" key="1">
    <source>
        <dbReference type="SAM" id="MobiDB-lite"/>
    </source>
</evidence>
<feature type="compositionally biased region" description="Acidic residues" evidence="1">
    <location>
        <begin position="45"/>
        <end position="54"/>
    </location>
</feature>
<dbReference type="Proteomes" id="UP001607302">
    <property type="component" value="Unassembled WGS sequence"/>
</dbReference>
<organism evidence="2 3">
    <name type="scientific">Vespula squamosa</name>
    <name type="common">Southern yellow jacket</name>
    <name type="synonym">Wasp</name>
    <dbReference type="NCBI Taxonomy" id="30214"/>
    <lineage>
        <taxon>Eukaryota</taxon>
        <taxon>Metazoa</taxon>
        <taxon>Ecdysozoa</taxon>
        <taxon>Arthropoda</taxon>
        <taxon>Hexapoda</taxon>
        <taxon>Insecta</taxon>
        <taxon>Pterygota</taxon>
        <taxon>Neoptera</taxon>
        <taxon>Endopterygota</taxon>
        <taxon>Hymenoptera</taxon>
        <taxon>Apocrita</taxon>
        <taxon>Aculeata</taxon>
        <taxon>Vespoidea</taxon>
        <taxon>Vespidae</taxon>
        <taxon>Vespinae</taxon>
        <taxon>Vespula</taxon>
    </lineage>
</organism>
<evidence type="ECO:0008006" key="4">
    <source>
        <dbReference type="Google" id="ProtNLM"/>
    </source>
</evidence>
<reference evidence="2 3" key="1">
    <citation type="journal article" date="2024" name="Ann. Entomol. Soc. Am.">
        <title>Genomic analyses of the southern and eastern yellowjacket wasps (Hymenoptera: Vespidae) reveal evolutionary signatures of social life.</title>
        <authorList>
            <person name="Catto M.A."/>
            <person name="Caine P.B."/>
            <person name="Orr S.E."/>
            <person name="Hunt B.G."/>
            <person name="Goodisman M.A.D."/>
        </authorList>
    </citation>
    <scope>NUCLEOTIDE SEQUENCE [LARGE SCALE GENOMIC DNA]</scope>
    <source>
        <strain evidence="2">233</strain>
        <tissue evidence="2">Head and thorax</tissue>
    </source>
</reference>
<protein>
    <recommendedName>
        <fullName evidence="4">Translocon at the inner envelope membrane of chloroplasts 214</fullName>
    </recommendedName>
</protein>
<evidence type="ECO:0000313" key="3">
    <source>
        <dbReference type="Proteomes" id="UP001607302"/>
    </source>
</evidence>
<proteinExistence type="predicted"/>
<sequence length="124" mass="14925">MVYSYLIGNLLGQTLEPYSRNDNEFKDGNIKLEEIKKKNEKEEKKEEEEKEEEEKNNKIKSSIKFLHHPEQRLYYYVERRSLNANSSVVQYKWQNVSSRSAMDYRIVKIMTNLKENSHIFCNLI</sequence>
<accession>A0ABD2BLY2</accession>
<gene>
    <name evidence="2" type="ORF">V1478_003458</name>
</gene>
<comment type="caution">
    <text evidence="2">The sequence shown here is derived from an EMBL/GenBank/DDBJ whole genome shotgun (WGS) entry which is preliminary data.</text>
</comment>
<name>A0ABD2BLY2_VESSQ</name>